<dbReference type="RefSeq" id="WP_158648879.1">
    <property type="nucleotide sequence ID" value="NZ_CP020991.1"/>
</dbReference>
<evidence type="ECO:0000256" key="1">
    <source>
        <dbReference type="SAM" id="MobiDB-lite"/>
    </source>
</evidence>
<evidence type="ECO:0000259" key="3">
    <source>
        <dbReference type="Pfam" id="PF06114"/>
    </source>
</evidence>
<evidence type="ECO:0000313" key="4">
    <source>
        <dbReference type="EMBL" id="AUO18448.1"/>
    </source>
</evidence>
<protein>
    <recommendedName>
        <fullName evidence="3">IrrE N-terminal-like domain-containing protein</fullName>
    </recommendedName>
</protein>
<evidence type="ECO:0000256" key="2">
    <source>
        <dbReference type="SAM" id="Phobius"/>
    </source>
</evidence>
<dbReference type="InterPro" id="IPR035451">
    <property type="entry name" value="Ada-like_dom_sf"/>
</dbReference>
<gene>
    <name evidence="4" type="ORF">B9O19_00264</name>
</gene>
<organism evidence="4 5">
    <name type="scientific">Monoglobus pectinilyticus</name>
    <dbReference type="NCBI Taxonomy" id="1981510"/>
    <lineage>
        <taxon>Bacteria</taxon>
        <taxon>Bacillati</taxon>
        <taxon>Bacillota</taxon>
        <taxon>Clostridia</taxon>
        <taxon>Monoglobales</taxon>
        <taxon>Monoglobaceae</taxon>
        <taxon>Monoglobus</taxon>
    </lineage>
</organism>
<name>A0A2K9P1K4_9FIRM</name>
<dbReference type="Pfam" id="PF06114">
    <property type="entry name" value="Peptidase_M78"/>
    <property type="match status" value="1"/>
</dbReference>
<dbReference type="InterPro" id="IPR010359">
    <property type="entry name" value="IrrE_HExxH"/>
</dbReference>
<feature type="compositionally biased region" description="Low complexity" evidence="1">
    <location>
        <begin position="238"/>
        <end position="256"/>
    </location>
</feature>
<dbReference type="EMBL" id="CP020991">
    <property type="protein sequence ID" value="AUO18448.1"/>
    <property type="molecule type" value="Genomic_DNA"/>
</dbReference>
<dbReference type="Gene3D" id="1.10.10.2910">
    <property type="match status" value="1"/>
</dbReference>
<accession>A0A2K9P1K4</accession>
<dbReference type="KEGG" id="mpec:B9O19_00264"/>
<reference evidence="4 5" key="1">
    <citation type="submission" date="2017-04" db="EMBL/GenBank/DDBJ databases">
        <title>Monoglobus pectinilyticus 14 draft genome.</title>
        <authorList>
            <person name="Kim C."/>
            <person name="Rosendale D.I."/>
            <person name="Kelly W.J."/>
            <person name="Tannock G.W."/>
            <person name="Patchett M.L."/>
            <person name="Jordens J.Z."/>
        </authorList>
    </citation>
    <scope>NUCLEOTIDE SEQUENCE [LARGE SCALE GENOMIC DNA]</scope>
    <source>
        <strain evidence="4 5">14</strain>
    </source>
</reference>
<dbReference type="SUPFAM" id="SSF57884">
    <property type="entry name" value="Ada DNA repair protein, N-terminal domain (N-Ada 10)"/>
    <property type="match status" value="1"/>
</dbReference>
<keyword evidence="5" id="KW-1185">Reference proteome</keyword>
<dbReference type="GeneID" id="98061693"/>
<keyword evidence="2" id="KW-0812">Transmembrane</keyword>
<feature type="transmembrane region" description="Helical" evidence="2">
    <location>
        <begin position="199"/>
        <end position="222"/>
    </location>
</feature>
<evidence type="ECO:0000313" key="5">
    <source>
        <dbReference type="Proteomes" id="UP000235589"/>
    </source>
</evidence>
<feature type="domain" description="IrrE N-terminal-like" evidence="3">
    <location>
        <begin position="69"/>
        <end position="135"/>
    </location>
</feature>
<dbReference type="Proteomes" id="UP000235589">
    <property type="component" value="Chromosome"/>
</dbReference>
<feature type="region of interest" description="Disordered" evidence="1">
    <location>
        <begin position="238"/>
        <end position="257"/>
    </location>
</feature>
<dbReference type="OrthoDB" id="9783680at2"/>
<dbReference type="Gene3D" id="3.40.10.10">
    <property type="entry name" value="DNA Methylphosphotriester Repair Domain"/>
    <property type="match status" value="1"/>
</dbReference>
<proteinExistence type="predicted"/>
<sequence>MTAQYYAIQTLLQYNIKEFSILVDDIESILLDRGWIIKSYDINSSDYIDIFKRMGVLDIAKYSPAFSIKTDNNMILFYRNNLSNAGKRFALAHELGHDIMGHFSKHGILGFQENGLLDDNQEREANEFALEFLAPICVLSVNRISTVEDISMFSLLDKKHCYEILTKIDNHNKYSNAEIELCKKFKAIKSPGKYKNIKLIISTSVLTIIIVTVLFIFLSQFYPSPISIQANEADDYESSPTPTLSISETSPSPSISVNQEKVGVTKSGIKYHDLNCSYIKDKPNIIYMTIDEAIKSGYQPCGKCKPK</sequence>
<keyword evidence="2" id="KW-1133">Transmembrane helix</keyword>
<dbReference type="AlphaFoldDB" id="A0A2K9P1K4"/>
<keyword evidence="2" id="KW-0472">Membrane</keyword>